<evidence type="ECO:0000313" key="2">
    <source>
        <dbReference type="Proteomes" id="UP000319852"/>
    </source>
</evidence>
<dbReference type="AlphaFoldDB" id="A0A517MS90"/>
<dbReference type="RefSeq" id="WP_145058362.1">
    <property type="nucleotide sequence ID" value="NZ_CP036263.1"/>
</dbReference>
<dbReference type="KEGG" id="amob:HG15A2_10120"/>
<organism evidence="1 2">
    <name type="scientific">Adhaeretor mobilis</name>
    <dbReference type="NCBI Taxonomy" id="1930276"/>
    <lineage>
        <taxon>Bacteria</taxon>
        <taxon>Pseudomonadati</taxon>
        <taxon>Planctomycetota</taxon>
        <taxon>Planctomycetia</taxon>
        <taxon>Pirellulales</taxon>
        <taxon>Lacipirellulaceae</taxon>
        <taxon>Adhaeretor</taxon>
    </lineage>
</organism>
<sequence>MAKASDKPRAYPKYQAPRQNGQILVVPQWEQLPVEIQKNRERLSQPDLNVFGATLSILREQAHSECFAAAYQHVACYTEIPELSSEAPLVVTGHQPTLMHPGVWLKNFAAGRLAKRVQGTALNLIIDNDLCPAPSFRVPTGTVDSPRVSQVPWDSPMAGVPFEERFVSDRSIWESFGKRATETIRPLVAKPMLETWWPQVLKETAGGLPAGLRLAQARHQTEQEWGLRNLELPQSRVCNTRAFRFFLSGILQDLSHFLAAYNRALSDYRRAHKLRNHAQPLPNLDEDGDWMEAPFWVWTKENPQRHPLYARPQPDCVELTDRQGWRANLPLAGNSEFDIAVEALEALEIAGTKIRSRALTTTLFARVFLADLFIHGIGGGKYDQVTDSLCRDFFGFEPPSYAVISGTLQLPIDHPSGNAVEVRQQRNQLREYKFHGEKHIRASELSEVERESFEKAFNQKRAAIELRKTPENAAERHRIIESANSVMRRLLETRRVEAENCLEQLTGRVRVNRILDSREYAFCLFPQTGLREFLLDFHSSIS</sequence>
<proteinExistence type="predicted"/>
<reference evidence="1 2" key="1">
    <citation type="submission" date="2019-02" db="EMBL/GenBank/DDBJ databases">
        <title>Deep-cultivation of Planctomycetes and their phenomic and genomic characterization uncovers novel biology.</title>
        <authorList>
            <person name="Wiegand S."/>
            <person name="Jogler M."/>
            <person name="Boedeker C."/>
            <person name="Pinto D."/>
            <person name="Vollmers J."/>
            <person name="Rivas-Marin E."/>
            <person name="Kohn T."/>
            <person name="Peeters S.H."/>
            <person name="Heuer A."/>
            <person name="Rast P."/>
            <person name="Oberbeckmann S."/>
            <person name="Bunk B."/>
            <person name="Jeske O."/>
            <person name="Meyerdierks A."/>
            <person name="Storesund J.E."/>
            <person name="Kallscheuer N."/>
            <person name="Luecker S."/>
            <person name="Lage O.M."/>
            <person name="Pohl T."/>
            <person name="Merkel B.J."/>
            <person name="Hornburger P."/>
            <person name="Mueller R.-W."/>
            <person name="Bruemmer F."/>
            <person name="Labrenz M."/>
            <person name="Spormann A.M."/>
            <person name="Op den Camp H."/>
            <person name="Overmann J."/>
            <person name="Amann R."/>
            <person name="Jetten M.S.M."/>
            <person name="Mascher T."/>
            <person name="Medema M.H."/>
            <person name="Devos D.P."/>
            <person name="Kaster A.-K."/>
            <person name="Ovreas L."/>
            <person name="Rohde M."/>
            <person name="Galperin M.Y."/>
            <person name="Jogler C."/>
        </authorList>
    </citation>
    <scope>NUCLEOTIDE SEQUENCE [LARGE SCALE GENOMIC DNA]</scope>
    <source>
        <strain evidence="1 2">HG15A2</strain>
    </source>
</reference>
<keyword evidence="2" id="KW-1185">Reference proteome</keyword>
<gene>
    <name evidence="1" type="ORF">HG15A2_10120</name>
</gene>
<dbReference type="EMBL" id="CP036263">
    <property type="protein sequence ID" value="QDS97745.1"/>
    <property type="molecule type" value="Genomic_DNA"/>
</dbReference>
<dbReference type="Proteomes" id="UP000319852">
    <property type="component" value="Chromosome"/>
</dbReference>
<accession>A0A517MS90</accession>
<dbReference type="OrthoDB" id="255440at2"/>
<protein>
    <submittedName>
        <fullName evidence="1">Uncharacterized protein</fullName>
    </submittedName>
</protein>
<name>A0A517MS90_9BACT</name>
<evidence type="ECO:0000313" key="1">
    <source>
        <dbReference type="EMBL" id="QDS97745.1"/>
    </source>
</evidence>